<organism evidence="3 4">
    <name type="scientific">Geodia barretti</name>
    <name type="common">Barrett's horny sponge</name>
    <dbReference type="NCBI Taxonomy" id="519541"/>
    <lineage>
        <taxon>Eukaryota</taxon>
        <taxon>Metazoa</taxon>
        <taxon>Porifera</taxon>
        <taxon>Demospongiae</taxon>
        <taxon>Heteroscleromorpha</taxon>
        <taxon>Tetractinellida</taxon>
        <taxon>Astrophorina</taxon>
        <taxon>Geodiidae</taxon>
        <taxon>Geodia</taxon>
    </lineage>
</organism>
<sequence>IFSKTELTTVNTYFHEANPNLCNNTWGNPVLIATKWGDTEIVQELLDNDADPNMAAKRLGKMLADHKDKQHEGGVHAFDEMARAELRNFTDLARRLNPQQLFTSRTPRDVLRLTIKSLATVQKHLSLGPLMLPLKPEKDEGREEINSQKQRSEDDAATVERKEQEMTVPSYYKYDDRYPGIRFFGNPRKQTVTVAGAHISWREEIGVEFVIPPGAVPADRELELSVWPCCDGPFSLPDDCELASPVFLVSPSFEFSRDISLTMSHFSNLETGDDCEEMFFLSAPATSHTRERPVYRFRVLGEGDFKPHQNDGRILLTHFCTITTGRKRKKPSENPSSKRMRDDNRYVCQVYRGKEYDDTVLFSAFLHHELYFTKLQKFVKENFSSRLFSLSFEPISLLEDKVALKWPFDMGWQIYSDKEPCELTKEMMDSSNSFPYPPTIKLDIERDPNSSFQSTRILVEILGITEWGRKYTLKPKQGTSPCYSLSSNSSGPFSPPLQSPQTPLHSHLQHHVHFQALPLSQTLPLELQNLMM</sequence>
<proteinExistence type="predicted"/>
<accession>A0AA35SU63</accession>
<evidence type="ECO:0000313" key="4">
    <source>
        <dbReference type="Proteomes" id="UP001174909"/>
    </source>
</evidence>
<protein>
    <recommendedName>
        <fullName evidence="2">ZU5 domain-containing protein</fullName>
    </recommendedName>
</protein>
<feature type="region of interest" description="Disordered" evidence="1">
    <location>
        <begin position="132"/>
        <end position="162"/>
    </location>
</feature>
<dbReference type="Proteomes" id="UP001174909">
    <property type="component" value="Unassembled WGS sequence"/>
</dbReference>
<dbReference type="Gene3D" id="2.60.220.30">
    <property type="match status" value="1"/>
</dbReference>
<name>A0AA35SU63_GEOBA</name>
<dbReference type="SUPFAM" id="SSF48403">
    <property type="entry name" value="Ankyrin repeat"/>
    <property type="match status" value="1"/>
</dbReference>
<dbReference type="AlphaFoldDB" id="A0AA35SU63"/>
<evidence type="ECO:0000313" key="3">
    <source>
        <dbReference type="EMBL" id="CAI8035377.1"/>
    </source>
</evidence>
<keyword evidence="4" id="KW-1185">Reference proteome</keyword>
<dbReference type="Pfam" id="PF00791">
    <property type="entry name" value="ZU5"/>
    <property type="match status" value="1"/>
</dbReference>
<evidence type="ECO:0000259" key="2">
    <source>
        <dbReference type="Pfam" id="PF00791"/>
    </source>
</evidence>
<dbReference type="EMBL" id="CASHTH010002796">
    <property type="protein sequence ID" value="CAI8035377.1"/>
    <property type="molecule type" value="Genomic_DNA"/>
</dbReference>
<dbReference type="Gene3D" id="1.25.40.20">
    <property type="entry name" value="Ankyrin repeat-containing domain"/>
    <property type="match status" value="1"/>
</dbReference>
<evidence type="ECO:0000256" key="1">
    <source>
        <dbReference type="SAM" id="MobiDB-lite"/>
    </source>
</evidence>
<feature type="non-terminal residue" evidence="3">
    <location>
        <position position="532"/>
    </location>
</feature>
<feature type="region of interest" description="Disordered" evidence="1">
    <location>
        <begin position="482"/>
        <end position="505"/>
    </location>
</feature>
<feature type="domain" description="ZU5" evidence="2">
    <location>
        <begin position="190"/>
        <end position="272"/>
    </location>
</feature>
<gene>
    <name evidence="3" type="ORF">GBAR_LOCUS19862</name>
</gene>
<feature type="compositionally biased region" description="Basic and acidic residues" evidence="1">
    <location>
        <begin position="135"/>
        <end position="162"/>
    </location>
</feature>
<comment type="caution">
    <text evidence="3">The sequence shown here is derived from an EMBL/GenBank/DDBJ whole genome shotgun (WGS) entry which is preliminary data.</text>
</comment>
<dbReference type="InterPro" id="IPR000906">
    <property type="entry name" value="ZU5_dom"/>
</dbReference>
<reference evidence="3" key="1">
    <citation type="submission" date="2023-03" db="EMBL/GenBank/DDBJ databases">
        <authorList>
            <person name="Steffen K."/>
            <person name="Cardenas P."/>
        </authorList>
    </citation>
    <scope>NUCLEOTIDE SEQUENCE</scope>
</reference>
<dbReference type="InterPro" id="IPR036770">
    <property type="entry name" value="Ankyrin_rpt-contain_sf"/>
</dbReference>